<dbReference type="Gene3D" id="2.60.120.10">
    <property type="entry name" value="Jelly Rolls"/>
    <property type="match status" value="1"/>
</dbReference>
<dbReference type="OrthoDB" id="2988517at2"/>
<evidence type="ECO:0000259" key="1">
    <source>
        <dbReference type="Pfam" id="PF12973"/>
    </source>
</evidence>
<evidence type="ECO:0000313" key="3">
    <source>
        <dbReference type="EMBL" id="RKQ68004.1"/>
    </source>
</evidence>
<dbReference type="SUPFAM" id="SSF51182">
    <property type="entry name" value="RmlC-like cupins"/>
    <property type="match status" value="1"/>
</dbReference>
<dbReference type="InterPro" id="IPR014710">
    <property type="entry name" value="RmlC-like_jellyroll"/>
</dbReference>
<sequence length="219" mass="23788">MMFHVSEEHLMDYAAGTASEPVSLLVATHLALCPECRARVADYERIGGAMLADSQPADLTDAALNAVLARLDEEPADLPAHKPAVRYDEQTRRILPEPLRSYLGDNLSALPWRNVTRSLQEIELPIGDSGYRTRLLRIKAGQAMPEHTHGGSEMTLVLAGGFSDDTGHYGRGDVSIADDELVHTPVADAGEDCICLAVTDAPLKLTGPVGRIINLFMRY</sequence>
<dbReference type="Pfam" id="PF13490">
    <property type="entry name" value="zf-HC2"/>
    <property type="match status" value="1"/>
</dbReference>
<dbReference type="InterPro" id="IPR027383">
    <property type="entry name" value="Znf_put"/>
</dbReference>
<dbReference type="RefSeq" id="WP_121221715.1">
    <property type="nucleotide sequence ID" value="NZ_RBIG01000004.1"/>
</dbReference>
<dbReference type="InterPro" id="IPR012807">
    <property type="entry name" value="Anti-sigma_ChrR"/>
</dbReference>
<dbReference type="Pfam" id="PF12973">
    <property type="entry name" value="Cupin_7"/>
    <property type="match status" value="1"/>
</dbReference>
<feature type="domain" description="ChrR-like cupin" evidence="1">
    <location>
        <begin position="108"/>
        <end position="197"/>
    </location>
</feature>
<dbReference type="EMBL" id="RBIG01000004">
    <property type="protein sequence ID" value="RKQ68004.1"/>
    <property type="molecule type" value="Genomic_DNA"/>
</dbReference>
<dbReference type="NCBIfam" id="TIGR02451">
    <property type="entry name" value="anti_sig_ChrR"/>
    <property type="match status" value="1"/>
</dbReference>
<dbReference type="InterPro" id="IPR041916">
    <property type="entry name" value="Anti_sigma_zinc_sf"/>
</dbReference>
<protein>
    <submittedName>
        <fullName evidence="3">Putative transcriptional regulator</fullName>
    </submittedName>
</protein>
<dbReference type="InterPro" id="IPR011051">
    <property type="entry name" value="RmlC_Cupin_sf"/>
</dbReference>
<dbReference type="CDD" id="cd20301">
    <property type="entry name" value="cupin_ChrR"/>
    <property type="match status" value="1"/>
</dbReference>
<dbReference type="Proteomes" id="UP000277424">
    <property type="component" value="Unassembled WGS sequence"/>
</dbReference>
<feature type="domain" description="Putative zinc-finger" evidence="2">
    <location>
        <begin position="7"/>
        <end position="37"/>
    </location>
</feature>
<comment type="caution">
    <text evidence="3">The sequence shown here is derived from an EMBL/GenBank/DDBJ whole genome shotgun (WGS) entry which is preliminary data.</text>
</comment>
<reference evidence="3 4" key="1">
    <citation type="submission" date="2018-10" db="EMBL/GenBank/DDBJ databases">
        <title>Comparative analysis of microorganisms from saline springs in Andes Mountain Range, Colombia.</title>
        <authorList>
            <person name="Rubin E."/>
        </authorList>
    </citation>
    <scope>NUCLEOTIDE SEQUENCE [LARGE SCALE GENOMIC DNA]</scope>
    <source>
        <strain evidence="3 4">USBA 36</strain>
    </source>
</reference>
<gene>
    <name evidence="3" type="ORF">BCL74_3321</name>
</gene>
<dbReference type="InterPro" id="IPR025979">
    <property type="entry name" value="ChrR-like_cupin_dom"/>
</dbReference>
<organism evidence="3 4">
    <name type="scientific">Oceanibaculum indicum</name>
    <dbReference type="NCBI Taxonomy" id="526216"/>
    <lineage>
        <taxon>Bacteria</taxon>
        <taxon>Pseudomonadati</taxon>
        <taxon>Pseudomonadota</taxon>
        <taxon>Alphaproteobacteria</taxon>
        <taxon>Rhodospirillales</taxon>
        <taxon>Oceanibaculaceae</taxon>
        <taxon>Oceanibaculum</taxon>
    </lineage>
</organism>
<dbReference type="Gene3D" id="1.10.10.1320">
    <property type="entry name" value="Anti-sigma factor, zinc-finger domain"/>
    <property type="match status" value="1"/>
</dbReference>
<name>A0A420WAH6_9PROT</name>
<proteinExistence type="predicted"/>
<evidence type="ECO:0000259" key="2">
    <source>
        <dbReference type="Pfam" id="PF13490"/>
    </source>
</evidence>
<accession>A0A420WAH6</accession>
<evidence type="ECO:0000313" key="4">
    <source>
        <dbReference type="Proteomes" id="UP000277424"/>
    </source>
</evidence>
<dbReference type="AlphaFoldDB" id="A0A420WAH6"/>